<reference evidence="1 2" key="1">
    <citation type="submission" date="2024-10" db="EMBL/GenBank/DDBJ databases">
        <title>The Natural Products Discovery Center: Release of the First 8490 Sequenced Strains for Exploring Actinobacteria Biosynthetic Diversity.</title>
        <authorList>
            <person name="Kalkreuter E."/>
            <person name="Kautsar S.A."/>
            <person name="Yang D."/>
            <person name="Bader C.D."/>
            <person name="Teijaro C.N."/>
            <person name="Fluegel L."/>
            <person name="Davis C.M."/>
            <person name="Simpson J.R."/>
            <person name="Lauterbach L."/>
            <person name="Steele A.D."/>
            <person name="Gui C."/>
            <person name="Meng S."/>
            <person name="Li G."/>
            <person name="Viehrig K."/>
            <person name="Ye F."/>
            <person name="Su P."/>
            <person name="Kiefer A.F."/>
            <person name="Nichols A."/>
            <person name="Cepeda A.J."/>
            <person name="Yan W."/>
            <person name="Fan B."/>
            <person name="Jiang Y."/>
            <person name="Adhikari A."/>
            <person name="Zheng C.-J."/>
            <person name="Schuster L."/>
            <person name="Cowan T.M."/>
            <person name="Smanski M.J."/>
            <person name="Chevrette M.G."/>
            <person name="De Carvalho L.P.S."/>
            <person name="Shen B."/>
        </authorList>
    </citation>
    <scope>NUCLEOTIDE SEQUENCE [LARGE SCALE GENOMIC DNA]</scope>
    <source>
        <strain evidence="1 2">NPDC000087</strain>
    </source>
</reference>
<keyword evidence="2" id="KW-1185">Reference proteome</keyword>
<dbReference type="RefSeq" id="WP_040434012.1">
    <property type="nucleotide sequence ID" value="NZ_JBIAZU010000008.1"/>
</dbReference>
<proteinExistence type="predicted"/>
<dbReference type="PANTHER" id="PTHR48098:SF1">
    <property type="entry name" value="DIACYLGLYCEROL ACYLTRANSFERASE_MYCOLYLTRANSFERASE AG85A"/>
    <property type="match status" value="1"/>
</dbReference>
<name>A0ABW6WSY8_9ACTN</name>
<dbReference type="EMBL" id="JBIAZU010000008">
    <property type="protein sequence ID" value="MFF5296424.1"/>
    <property type="molecule type" value="Genomic_DNA"/>
</dbReference>
<gene>
    <name evidence="1" type="ORF">ACFY35_43900</name>
</gene>
<dbReference type="Pfam" id="PF00756">
    <property type="entry name" value="Esterase"/>
    <property type="match status" value="1"/>
</dbReference>
<dbReference type="GO" id="GO:0016787">
    <property type="term" value="F:hydrolase activity"/>
    <property type="evidence" value="ECO:0007669"/>
    <property type="project" value="UniProtKB-KW"/>
</dbReference>
<organism evidence="1 2">
    <name type="scientific">Paractinoplanes globisporus</name>
    <dbReference type="NCBI Taxonomy" id="113565"/>
    <lineage>
        <taxon>Bacteria</taxon>
        <taxon>Bacillati</taxon>
        <taxon>Actinomycetota</taxon>
        <taxon>Actinomycetes</taxon>
        <taxon>Micromonosporales</taxon>
        <taxon>Micromonosporaceae</taxon>
        <taxon>Paractinoplanes</taxon>
    </lineage>
</organism>
<dbReference type="PANTHER" id="PTHR48098">
    <property type="entry name" value="ENTEROCHELIN ESTERASE-RELATED"/>
    <property type="match status" value="1"/>
</dbReference>
<dbReference type="InterPro" id="IPR050583">
    <property type="entry name" value="Mycobacterial_A85_antigen"/>
</dbReference>
<comment type="caution">
    <text evidence="1">The sequence shown here is derived from an EMBL/GenBank/DDBJ whole genome shotgun (WGS) entry which is preliminary data.</text>
</comment>
<sequence length="255" mass="27287">MRRRILLAGAAALAAYVGVAGYRTRKADSVPVIPAAPPGEERLEHRWSAARGRTVGFYTAVPAGFGDGSGLPVCLVLHGGSKTPDDYAALGLGRFLTDAVRRGLPPFVLAGADGGRLAWQPSGGDDPQRLVHEEVPLWCRQRGYDYRRLAAWGWSMGGYGALLLAEAFPGFVKAVAAFSPAVRPDDDVTGAARLLRGTPVGLWCGKQDSLYENVRTLRSHLPEPPRAGSFADGRHNFGYWSRCIPGAFDFIAGAL</sequence>
<dbReference type="InterPro" id="IPR029058">
    <property type="entry name" value="AB_hydrolase_fold"/>
</dbReference>
<dbReference type="SUPFAM" id="SSF53474">
    <property type="entry name" value="alpha/beta-Hydrolases"/>
    <property type="match status" value="1"/>
</dbReference>
<protein>
    <submittedName>
        <fullName evidence="1">Alpha/beta hydrolase</fullName>
    </submittedName>
</protein>
<dbReference type="Proteomes" id="UP001602245">
    <property type="component" value="Unassembled WGS sequence"/>
</dbReference>
<dbReference type="Gene3D" id="3.40.50.1820">
    <property type="entry name" value="alpha/beta hydrolase"/>
    <property type="match status" value="1"/>
</dbReference>
<dbReference type="InterPro" id="IPR000801">
    <property type="entry name" value="Esterase-like"/>
</dbReference>
<evidence type="ECO:0000313" key="2">
    <source>
        <dbReference type="Proteomes" id="UP001602245"/>
    </source>
</evidence>
<accession>A0ABW6WSY8</accession>
<evidence type="ECO:0000313" key="1">
    <source>
        <dbReference type="EMBL" id="MFF5296424.1"/>
    </source>
</evidence>
<keyword evidence="1" id="KW-0378">Hydrolase</keyword>